<evidence type="ECO:0000256" key="2">
    <source>
        <dbReference type="ARBA" id="ARBA00022576"/>
    </source>
</evidence>
<dbReference type="OrthoDB" id="9807885at2"/>
<dbReference type="EMBL" id="SOCA01000001">
    <property type="protein sequence ID" value="TDU80907.1"/>
    <property type="molecule type" value="Genomic_DNA"/>
</dbReference>
<dbReference type="PANTHER" id="PTHR11986">
    <property type="entry name" value="AMINOTRANSFERASE CLASS III"/>
    <property type="match status" value="1"/>
</dbReference>
<keyword evidence="7" id="KW-1185">Reference proteome</keyword>
<evidence type="ECO:0000256" key="4">
    <source>
        <dbReference type="ARBA" id="ARBA00022898"/>
    </source>
</evidence>
<evidence type="ECO:0000256" key="3">
    <source>
        <dbReference type="ARBA" id="ARBA00022679"/>
    </source>
</evidence>
<dbReference type="PANTHER" id="PTHR11986:SF79">
    <property type="entry name" value="ACETYLORNITHINE AMINOTRANSFERASE, MITOCHONDRIAL"/>
    <property type="match status" value="1"/>
</dbReference>
<dbReference type="Pfam" id="PF00202">
    <property type="entry name" value="Aminotran_3"/>
    <property type="match status" value="1"/>
</dbReference>
<dbReference type="InterPro" id="IPR015424">
    <property type="entry name" value="PyrdxlP-dep_Trfase"/>
</dbReference>
<dbReference type="CDD" id="cd00610">
    <property type="entry name" value="OAT_like"/>
    <property type="match status" value="1"/>
</dbReference>
<dbReference type="Gene3D" id="3.40.640.10">
    <property type="entry name" value="Type I PLP-dependent aspartate aminotransferase-like (Major domain)"/>
    <property type="match status" value="1"/>
</dbReference>
<accession>A0A4R7SRV2</accession>
<dbReference type="GO" id="GO:0008483">
    <property type="term" value="F:transaminase activity"/>
    <property type="evidence" value="ECO:0007669"/>
    <property type="project" value="UniProtKB-KW"/>
</dbReference>
<evidence type="ECO:0000313" key="7">
    <source>
        <dbReference type="Proteomes" id="UP000295662"/>
    </source>
</evidence>
<protein>
    <submittedName>
        <fullName evidence="6">4-aminobutyrate aminotransferase/diaminobutyrate-pyruvate transaminase/4-aminobutyrate aminotransferase/(S)-3-amino-2-methylpropionate transaminase</fullName>
    </submittedName>
</protein>
<gene>
    <name evidence="6" type="ORF">EI77_00208</name>
</gene>
<dbReference type="Proteomes" id="UP000295662">
    <property type="component" value="Unassembled WGS sequence"/>
</dbReference>
<dbReference type="RefSeq" id="WP_133792898.1">
    <property type="nucleotide sequence ID" value="NZ_SOCA01000001.1"/>
</dbReference>
<reference evidence="6 7" key="1">
    <citation type="submission" date="2019-03" db="EMBL/GenBank/DDBJ databases">
        <title>Genomic Encyclopedia of Archaeal and Bacterial Type Strains, Phase II (KMG-II): from individual species to whole genera.</title>
        <authorList>
            <person name="Goeker M."/>
        </authorList>
    </citation>
    <scope>NUCLEOTIDE SEQUENCE [LARGE SCALE GENOMIC DNA]</scope>
    <source>
        <strain evidence="6 7">ATCC 25309</strain>
    </source>
</reference>
<dbReference type="InterPro" id="IPR050103">
    <property type="entry name" value="Class-III_PLP-dep_AT"/>
</dbReference>
<keyword evidence="3 6" id="KW-0808">Transferase</keyword>
<name>A0A4R7SRV2_9BACT</name>
<dbReference type="InterPro" id="IPR015422">
    <property type="entry name" value="PyrdxlP-dep_Trfase_small"/>
</dbReference>
<comment type="caution">
    <text evidence="6">The sequence shown here is derived from an EMBL/GenBank/DDBJ whole genome shotgun (WGS) entry which is preliminary data.</text>
</comment>
<dbReference type="GO" id="GO:0030170">
    <property type="term" value="F:pyridoxal phosphate binding"/>
    <property type="evidence" value="ECO:0007669"/>
    <property type="project" value="InterPro"/>
</dbReference>
<keyword evidence="2 6" id="KW-0032">Aminotransferase</keyword>
<proteinExistence type="inferred from homology"/>
<dbReference type="FunFam" id="3.40.640.10:FF:000004">
    <property type="entry name" value="Acetylornithine aminotransferase"/>
    <property type="match status" value="1"/>
</dbReference>
<comment type="cofactor">
    <cofactor evidence="1">
        <name>pyridoxal 5'-phosphate</name>
        <dbReference type="ChEBI" id="CHEBI:597326"/>
    </cofactor>
</comment>
<comment type="similarity">
    <text evidence="5">Belongs to the class-III pyridoxal-phosphate-dependent aminotransferase family.</text>
</comment>
<dbReference type="GO" id="GO:0042802">
    <property type="term" value="F:identical protein binding"/>
    <property type="evidence" value="ECO:0007669"/>
    <property type="project" value="TreeGrafter"/>
</dbReference>
<dbReference type="InterPro" id="IPR015421">
    <property type="entry name" value="PyrdxlP-dep_Trfase_major"/>
</dbReference>
<evidence type="ECO:0000313" key="6">
    <source>
        <dbReference type="EMBL" id="TDU80907.1"/>
    </source>
</evidence>
<dbReference type="Gene3D" id="3.90.1150.10">
    <property type="entry name" value="Aspartate Aminotransferase, domain 1"/>
    <property type="match status" value="1"/>
</dbReference>
<dbReference type="AlphaFoldDB" id="A0A4R7SRV2"/>
<dbReference type="SUPFAM" id="SSF53383">
    <property type="entry name" value="PLP-dependent transferases"/>
    <property type="match status" value="1"/>
</dbReference>
<keyword evidence="4 5" id="KW-0663">Pyridoxal phosphate</keyword>
<keyword evidence="6" id="KW-0670">Pyruvate</keyword>
<evidence type="ECO:0000256" key="1">
    <source>
        <dbReference type="ARBA" id="ARBA00001933"/>
    </source>
</evidence>
<evidence type="ECO:0000256" key="5">
    <source>
        <dbReference type="RuleBase" id="RU003560"/>
    </source>
</evidence>
<dbReference type="PIRSF" id="PIRSF000521">
    <property type="entry name" value="Transaminase_4ab_Lys_Orn"/>
    <property type="match status" value="1"/>
</dbReference>
<sequence length="475" mass="51897">MGKEYDTTPTTVPHVATQYRTICTPVPHPDSIQHIERSRKYEPLSMRGMPPIVWDRAEDIFVYDKYGNRWLDWSSGVLVTNCGHGVPEVRQAIIDQVNSGLIHNYVFPSEERPELCELIASVSPEPLKKVFLLSTGSEATECAIKLSRAHGIAVGGREKIGIIGFERGYHGRTLASQQAGGMAGQKTWIVNMDPAIINVPFPDGYWDENSSFDGFLEAVEESGMKPSQIAGVIMESYQGVGPDFAPVEYIEKLRAWCTEHDVVLTFDEVQSGFGRTGKFWAFEHYGVVPDLICCGKGISSSLPLAAVIGRQDIMDQFPPGSMTSTHSGNPVCCAAALANIRKLLDEDLTGNAARLGPVLLKACQEIQAKHPEVIGNVTGAGLVAGLQTVKRGTKQPDHDLAHRVIELCYQKGLLFFAPVGAWGQTVKICPPLTIPLEALQEGIAVLEEAFDEAVAEMYEEAEVETFDENLAELVA</sequence>
<dbReference type="InterPro" id="IPR005814">
    <property type="entry name" value="Aminotrans_3"/>
</dbReference>
<organism evidence="6 7">
    <name type="scientific">Prosthecobacter fusiformis</name>
    <dbReference type="NCBI Taxonomy" id="48464"/>
    <lineage>
        <taxon>Bacteria</taxon>
        <taxon>Pseudomonadati</taxon>
        <taxon>Verrucomicrobiota</taxon>
        <taxon>Verrucomicrobiia</taxon>
        <taxon>Verrucomicrobiales</taxon>
        <taxon>Verrucomicrobiaceae</taxon>
        <taxon>Prosthecobacter</taxon>
    </lineage>
</organism>